<evidence type="ECO:0000313" key="3">
    <source>
        <dbReference type="Proteomes" id="UP000009168"/>
    </source>
</evidence>
<sequence length="1680" mass="197709">MGQILSFLFSVYNYILFLPSLECTTIILSSDPNSSIRIICYFNYLFTWGIGLLQSTHDYDYSFEVSDYLSQDFARTDVFNEIIAGIYCSISQITLQKYSLIFCFLFSVFKICTYFKRKKYYQSLFSLMYIQFSCFQLLLSIVALFSIVNSVNSFAFLGLVFAPISAKIGQYIKKFVEYKNYQRNICREDHSDLSPHQFDSFIRLICYHSSFFYEDYIQNQQGVFFENLYDQQNGEPLERYIKNVIGQEFRKEFTLHYILNLYSNYLNKVEAFKKKYIVLSYISFLVERIKNVTKSFQELLRIQQEYSKHKDYANLFCIQILMERSQKLYKQYTYNQDIHSQTIKMHDPITFDFLMVEFQTSLKTQIQKQIEYFKYLCSDYFNLEELMIVSKNNLNGIQNIKVIQKELYDIHPNDQALNSLSSVFQLTLDFYCVSPKILKQKSAQKQNKSQLISQIDVFSPDSCSVYCSLVNKNIEINRTSSNFSSIFEIDQISVLGKHVSNLLPKMLYQLHELTMDDFINMESIAQVLSTGLKHAFALNGNGFVFPVSINVKIENFKEDFGVTSLITRINDSKQYIFFNELFQISEISSLIYEKIFSSEYTLNQLKNQNIFNFIPLLQALLNDNTLLDENYYNTCLLLRKKYEVNCENKVSKDNRKQSVYQNQEIYSLIFKVKNLQSKHMKHIKYLEIVKFQEEKSFQGKKYQLNLLSKCLNIEFQFYEETQGEPQEQNYEFQIASLVQDDNDQKQILLNKEEDQQVVEQVQISNQKIDSKVDVEIISQFNIYEQQSNTNICANKYNEDEITYSKRKISSDNYLHNNSTTISKNTPQDQYNHLIYPKYDITSYQQLMNATNKLLSPLSSSNLINTTNYPQENQKVKNTQRSTQQLFQKQIMFTQSMIPHFGGNNIENASLKYAICDFNQLIVDKWFDSPSSIVLYNQNNDNKDIENNNNNNSRAQDNCSIKNQKHIQNQFQNENSSDNSTIKGGESRENQIVDDQQQSAFTGSQNTQISTKKIMIKKITKNTDTGITKAIVFTGLLSIIALYSSVLSFYVVNTNNMNLISDLFSKYNTANIINEGTFWFTREQQFALDSLIFAKVLGIDKPIVDPKDPSKVTSIVYEIFVQSEIQQRKAVQEFSQNINSILHSYNENFFNYISQTQISTYSDYVDQKIYTHVYRNHSILYTMMLYQSSLNQLYLKGYYQELYPQSVIYGNIQAFSDAILKIQDMIQTQLFESYQQLKDNQVEQLIQTLVSAFLLIIIAVPFMIYFKQQQYQTIKLLGSFPPALLQQYIGLFNYYLNRIELYQRKEIEQIQQYQSYNALQSMRSISVKQISGVFDLQKSRQDNGDNQATKKIIKRINKKRLQTQRQRQIASFSKAKPFRFKYIFISLLIVCPFMIYPIFNLITANLFVEEALDTLAQRNIILSSSQFILNFEVVHYKIWEIAYNNLLFKNIFFYNYGLNITKQSSQILQGIKNLTNYETSSRYGSDDRQQFFNSLLLDSSCTYIDKMRNNTIENPYFQTNFTGDNCRRLLSGSFDRGFVLAFQHLTNIYQDWFSLYQEYAALQTPKQPLFQNITQSIANIQRQENNILDIYQSNLLLQQISTSFEKFFEIQNEKYTKYILKMFTILMVFQLILIFLAISIVWTSLYKKFKKEINKTRLLLTNLHIDMILENKLIQQYLKRK</sequence>
<keyword evidence="1" id="KW-1133">Transmembrane helix</keyword>
<gene>
    <name evidence="2" type="ORF">TTHERM_00628340</name>
</gene>
<keyword evidence="1 2" id="KW-0812">Transmembrane</keyword>
<proteinExistence type="predicted"/>
<keyword evidence="3" id="KW-1185">Reference proteome</keyword>
<dbReference type="InterPro" id="IPR052994">
    <property type="entry name" value="Tiny_macrocysts_regulators"/>
</dbReference>
<reference evidence="3" key="1">
    <citation type="journal article" date="2006" name="PLoS Biol.">
        <title>Macronuclear genome sequence of the ciliate Tetrahymena thermophila, a model eukaryote.</title>
        <authorList>
            <person name="Eisen J.A."/>
            <person name="Coyne R.S."/>
            <person name="Wu M."/>
            <person name="Wu D."/>
            <person name="Thiagarajan M."/>
            <person name="Wortman J.R."/>
            <person name="Badger J.H."/>
            <person name="Ren Q."/>
            <person name="Amedeo P."/>
            <person name="Jones K.M."/>
            <person name="Tallon L.J."/>
            <person name="Delcher A.L."/>
            <person name="Salzberg S.L."/>
            <person name="Silva J.C."/>
            <person name="Haas B.J."/>
            <person name="Majoros W.H."/>
            <person name="Farzad M."/>
            <person name="Carlton J.M."/>
            <person name="Smith R.K. Jr."/>
            <person name="Garg J."/>
            <person name="Pearlman R.E."/>
            <person name="Karrer K.M."/>
            <person name="Sun L."/>
            <person name="Manning G."/>
            <person name="Elde N.C."/>
            <person name="Turkewitz A.P."/>
            <person name="Asai D.J."/>
            <person name="Wilkes D.E."/>
            <person name="Wang Y."/>
            <person name="Cai H."/>
            <person name="Collins K."/>
            <person name="Stewart B.A."/>
            <person name="Lee S.R."/>
            <person name="Wilamowska K."/>
            <person name="Weinberg Z."/>
            <person name="Ruzzo W.L."/>
            <person name="Wloga D."/>
            <person name="Gaertig J."/>
            <person name="Frankel J."/>
            <person name="Tsao C.-C."/>
            <person name="Gorovsky M.A."/>
            <person name="Keeling P.J."/>
            <person name="Waller R.F."/>
            <person name="Patron N.J."/>
            <person name="Cherry J.M."/>
            <person name="Stover N.A."/>
            <person name="Krieger C.J."/>
            <person name="del Toro C."/>
            <person name="Ryder H.F."/>
            <person name="Williamson S.C."/>
            <person name="Barbeau R.A."/>
            <person name="Hamilton E.P."/>
            <person name="Orias E."/>
        </authorList>
    </citation>
    <scope>NUCLEOTIDE SEQUENCE [LARGE SCALE GENOMIC DNA]</scope>
    <source>
        <strain evidence="3">SB210</strain>
    </source>
</reference>
<feature type="transmembrane region" description="Helical" evidence="1">
    <location>
        <begin position="127"/>
        <end position="148"/>
    </location>
</feature>
<feature type="transmembrane region" description="Helical" evidence="1">
    <location>
        <begin position="1617"/>
        <end position="1644"/>
    </location>
</feature>
<dbReference type="KEGG" id="tet:TTHERM_00628340"/>
<dbReference type="HOGENOM" id="CLU_258672_0_0_1"/>
<keyword evidence="1" id="KW-0472">Membrane</keyword>
<feature type="transmembrane region" description="Helical" evidence="1">
    <location>
        <begin position="1381"/>
        <end position="1398"/>
    </location>
</feature>
<feature type="transmembrane region" description="Helical" evidence="1">
    <location>
        <begin position="1244"/>
        <end position="1265"/>
    </location>
</feature>
<dbReference type="EMBL" id="GG662641">
    <property type="protein sequence ID" value="EAR99275.2"/>
    <property type="molecule type" value="Genomic_DNA"/>
</dbReference>
<dbReference type="RefSeq" id="XP_001019520.2">
    <property type="nucleotide sequence ID" value="XM_001019520.2"/>
</dbReference>
<protein>
    <submittedName>
        <fullName evidence="2">Transmembrane protein, putative</fullName>
    </submittedName>
</protein>
<name>Q23RW4_TETTS</name>
<accession>Q23RW4</accession>
<dbReference type="GeneID" id="7846229"/>
<organism evidence="2 3">
    <name type="scientific">Tetrahymena thermophila (strain SB210)</name>
    <dbReference type="NCBI Taxonomy" id="312017"/>
    <lineage>
        <taxon>Eukaryota</taxon>
        <taxon>Sar</taxon>
        <taxon>Alveolata</taxon>
        <taxon>Ciliophora</taxon>
        <taxon>Intramacronucleata</taxon>
        <taxon>Oligohymenophorea</taxon>
        <taxon>Hymenostomatida</taxon>
        <taxon>Tetrahymenina</taxon>
        <taxon>Tetrahymenidae</taxon>
        <taxon>Tetrahymena</taxon>
    </lineage>
</organism>
<evidence type="ECO:0000313" key="2">
    <source>
        <dbReference type="EMBL" id="EAR99275.2"/>
    </source>
</evidence>
<dbReference type="PANTHER" id="PTHR31600">
    <property type="entry name" value="TINY MACROCYSTS PROTEIN B-RELATED"/>
    <property type="match status" value="1"/>
</dbReference>
<feature type="transmembrane region" description="Helical" evidence="1">
    <location>
        <begin position="1029"/>
        <end position="1051"/>
    </location>
</feature>
<evidence type="ECO:0000256" key="1">
    <source>
        <dbReference type="SAM" id="Phobius"/>
    </source>
</evidence>
<dbReference type="Proteomes" id="UP000009168">
    <property type="component" value="Unassembled WGS sequence"/>
</dbReference>
<dbReference type="PANTHER" id="PTHR31600:SF2">
    <property type="entry name" value="GAMETE ENRICHED GENE 10 PROTEIN-RELATED"/>
    <property type="match status" value="1"/>
</dbReference>
<dbReference type="InParanoid" id="Q23RW4"/>